<dbReference type="InterPro" id="IPR046349">
    <property type="entry name" value="C1-like_sf"/>
</dbReference>
<feature type="region of interest" description="Disordered" evidence="2">
    <location>
        <begin position="273"/>
        <end position="312"/>
    </location>
</feature>
<dbReference type="Proteomes" id="UP000822688">
    <property type="component" value="Chromosome 8"/>
</dbReference>
<feature type="region of interest" description="Disordered" evidence="2">
    <location>
        <begin position="439"/>
        <end position="470"/>
    </location>
</feature>
<organism evidence="4 5">
    <name type="scientific">Ceratodon purpureus</name>
    <name type="common">Fire moss</name>
    <name type="synonym">Dicranum purpureum</name>
    <dbReference type="NCBI Taxonomy" id="3225"/>
    <lineage>
        <taxon>Eukaryota</taxon>
        <taxon>Viridiplantae</taxon>
        <taxon>Streptophyta</taxon>
        <taxon>Embryophyta</taxon>
        <taxon>Bryophyta</taxon>
        <taxon>Bryophytina</taxon>
        <taxon>Bryopsida</taxon>
        <taxon>Dicranidae</taxon>
        <taxon>Pseudoditrichales</taxon>
        <taxon>Ditrichaceae</taxon>
        <taxon>Ceratodon</taxon>
    </lineage>
</organism>
<dbReference type="InterPro" id="IPR004146">
    <property type="entry name" value="DC1"/>
</dbReference>
<name>A0A8T0GYY4_CERPU</name>
<feature type="domain" description="DC1" evidence="3">
    <location>
        <begin position="388"/>
        <end position="434"/>
    </location>
</feature>
<accession>A0A8T0GYY4</accession>
<reference evidence="4" key="1">
    <citation type="submission" date="2020-06" db="EMBL/GenBank/DDBJ databases">
        <title>WGS assembly of Ceratodon purpureus strain R40.</title>
        <authorList>
            <person name="Carey S.B."/>
            <person name="Jenkins J."/>
            <person name="Shu S."/>
            <person name="Lovell J.T."/>
            <person name="Sreedasyam A."/>
            <person name="Maumus F."/>
            <person name="Tiley G.P."/>
            <person name="Fernandez-Pozo N."/>
            <person name="Barry K."/>
            <person name="Chen C."/>
            <person name="Wang M."/>
            <person name="Lipzen A."/>
            <person name="Daum C."/>
            <person name="Saski C.A."/>
            <person name="Payton A.C."/>
            <person name="Mcbreen J.C."/>
            <person name="Conrad R.E."/>
            <person name="Kollar L.M."/>
            <person name="Olsson S."/>
            <person name="Huttunen S."/>
            <person name="Landis J.B."/>
            <person name="Wickett N.J."/>
            <person name="Johnson M.G."/>
            <person name="Rensing S.A."/>
            <person name="Grimwood J."/>
            <person name="Schmutz J."/>
            <person name="Mcdaniel S.F."/>
        </authorList>
    </citation>
    <scope>NUCLEOTIDE SEQUENCE</scope>
    <source>
        <strain evidence="4">R40</strain>
    </source>
</reference>
<feature type="domain" description="DC1" evidence="3">
    <location>
        <begin position="325"/>
        <end position="379"/>
    </location>
</feature>
<proteinExistence type="predicted"/>
<protein>
    <recommendedName>
        <fullName evidence="3">DC1 domain-containing protein</fullName>
    </recommendedName>
</protein>
<evidence type="ECO:0000313" key="5">
    <source>
        <dbReference type="Proteomes" id="UP000822688"/>
    </source>
</evidence>
<dbReference type="PANTHER" id="PTHR47841">
    <property type="entry name" value="DIACYLGLYCEROL KINASE THETA-LIKE-RELATED"/>
    <property type="match status" value="1"/>
</dbReference>
<evidence type="ECO:0000256" key="2">
    <source>
        <dbReference type="SAM" id="MobiDB-lite"/>
    </source>
</evidence>
<dbReference type="PANTHER" id="PTHR47841:SF7">
    <property type="entry name" value="CYSTEINE_HISTIDINE-RICH C1 DOMAIN PROTEIN"/>
    <property type="match status" value="1"/>
</dbReference>
<evidence type="ECO:0000259" key="3">
    <source>
        <dbReference type="Pfam" id="PF03107"/>
    </source>
</evidence>
<keyword evidence="1" id="KW-0677">Repeat</keyword>
<gene>
    <name evidence="4" type="ORF">KC19_8G097300</name>
</gene>
<keyword evidence="5" id="KW-1185">Reference proteome</keyword>
<evidence type="ECO:0000256" key="1">
    <source>
        <dbReference type="ARBA" id="ARBA00022737"/>
    </source>
</evidence>
<dbReference type="Pfam" id="PF03107">
    <property type="entry name" value="C1_2"/>
    <property type="match status" value="2"/>
</dbReference>
<dbReference type="AlphaFoldDB" id="A0A8T0GYY4"/>
<feature type="compositionally biased region" description="Acidic residues" evidence="2">
    <location>
        <begin position="456"/>
        <end position="465"/>
    </location>
</feature>
<feature type="compositionally biased region" description="Acidic residues" evidence="2">
    <location>
        <begin position="299"/>
        <end position="310"/>
    </location>
</feature>
<evidence type="ECO:0000313" key="4">
    <source>
        <dbReference type="EMBL" id="KAG0564270.1"/>
    </source>
</evidence>
<sequence>MSSKVNYTINTVNEEESWGTARSTKAHYRRVKKFCSSASPPVQNYERCGYNAGYTVDADGMYSYGFIGAPENGTFGDFYDVCNMCMAEDQSEEFVVQFLREKPDTYVNMAVTFVKGLSEKYDGSVVFDGGKYTRDYADGPRFKCTVEDERCEIGMKIDFTWGPYDYIMLDPKVVKCKGLTFDMPGFQMEIVGNYDASKNQHWDDKSRDFFNQTFNFRLVEGSEECYIRFARNHEEADKLGDHTIVTRDFQPRLDSVDGSNGIDLGFTVRHRIRPEPQESTEVAPEQESICKSLTKSPGEEDSSTEEDCDPFEQQPDQERQIRFFDHPEHKLVLATENYYKDNYSVYCDACSEYLHDAKWVYRCPNNGNGCDYAIHAACAKCLRTLQHPSHPEHIVKLRKLSSGNYKVCDVCKKGIACGLHYHCAKCDFDAHTGCRKAEDCDPPEQSSLEGEGRQEDPEEEGEEWDPDQHMGMTPEQYLAWQIQRNQQMAQLQAIQLNNARQTAAMMVNFGRSMANF</sequence>
<comment type="caution">
    <text evidence="4">The sequence shown here is derived from an EMBL/GenBank/DDBJ whole genome shotgun (WGS) entry which is preliminary data.</text>
</comment>
<dbReference type="EMBL" id="CM026429">
    <property type="protein sequence ID" value="KAG0564270.1"/>
    <property type="molecule type" value="Genomic_DNA"/>
</dbReference>
<dbReference type="SUPFAM" id="SSF57889">
    <property type="entry name" value="Cysteine-rich domain"/>
    <property type="match status" value="2"/>
</dbReference>